<accession>A0A414ZRC7</accession>
<reference evidence="1 2" key="1">
    <citation type="submission" date="2018-08" db="EMBL/GenBank/DDBJ databases">
        <title>A genome reference for cultivated species of the human gut microbiota.</title>
        <authorList>
            <person name="Zou Y."/>
            <person name="Xue W."/>
            <person name="Luo G."/>
        </authorList>
    </citation>
    <scope>NUCLEOTIDE SEQUENCE [LARGE SCALE GENOMIC DNA]</scope>
    <source>
        <strain evidence="1 2">AM16-11</strain>
    </source>
</reference>
<protein>
    <submittedName>
        <fullName evidence="1">Uncharacterized protein</fullName>
    </submittedName>
</protein>
<dbReference type="EMBL" id="QRKN01000001">
    <property type="protein sequence ID" value="RHI25764.1"/>
    <property type="molecule type" value="Genomic_DNA"/>
</dbReference>
<dbReference type="Proteomes" id="UP000285865">
    <property type="component" value="Unassembled WGS sequence"/>
</dbReference>
<dbReference type="AlphaFoldDB" id="A0A414ZRC7"/>
<evidence type="ECO:0000313" key="2">
    <source>
        <dbReference type="Proteomes" id="UP000285865"/>
    </source>
</evidence>
<gene>
    <name evidence="1" type="ORF">DW172_03520</name>
</gene>
<organism evidence="1 2">
    <name type="scientific">Agathobacter rectalis</name>
    <dbReference type="NCBI Taxonomy" id="39491"/>
    <lineage>
        <taxon>Bacteria</taxon>
        <taxon>Bacillati</taxon>
        <taxon>Bacillota</taxon>
        <taxon>Clostridia</taxon>
        <taxon>Lachnospirales</taxon>
        <taxon>Lachnospiraceae</taxon>
        <taxon>Agathobacter</taxon>
    </lineage>
</organism>
<proteinExistence type="predicted"/>
<dbReference type="RefSeq" id="WP_118257240.1">
    <property type="nucleotide sequence ID" value="NZ_QRKN01000001.1"/>
</dbReference>
<sequence length="284" mass="33812">MADKEYRYYKDNGKLMRLHIEQDDEPLDPRYDWDGQIGKMMCWHRDYRLGDYKDNDYNDNEDFLNNLIRENVEEKSIINYVKAKKASNGLELRYDRHEQMWQLWGTYYWFPLGTSREAKFDVIEEYESLDWLVDDMIEALPQKDKWYLLEKHANIIYLPLYLYDHSGITMSTGSFGDRWDSGQVGYIYTDKKTVLKTCGNANKRNWKKIAYADMQGEVEVYDQYLTGEVYGVITEEYNAEDDDWEEKDSCWGYFSDKWGDELVKNIALNFGVSETLYDSVEAVA</sequence>
<comment type="caution">
    <text evidence="1">The sequence shown here is derived from an EMBL/GenBank/DDBJ whole genome shotgun (WGS) entry which is preliminary data.</text>
</comment>
<evidence type="ECO:0000313" key="1">
    <source>
        <dbReference type="EMBL" id="RHI25764.1"/>
    </source>
</evidence>
<name>A0A414ZRC7_9FIRM</name>